<name>A0A9W6N306_9HYPH</name>
<organism evidence="2 3">
    <name type="scientific">Methylopila jiangsuensis</name>
    <dbReference type="NCBI Taxonomy" id="586230"/>
    <lineage>
        <taxon>Bacteria</taxon>
        <taxon>Pseudomonadati</taxon>
        <taxon>Pseudomonadota</taxon>
        <taxon>Alphaproteobacteria</taxon>
        <taxon>Hyphomicrobiales</taxon>
        <taxon>Methylopilaceae</taxon>
        <taxon>Methylopila</taxon>
    </lineage>
</organism>
<keyword evidence="3" id="KW-1185">Reference proteome</keyword>
<keyword evidence="1" id="KW-0472">Membrane</keyword>
<accession>A0A9W6N306</accession>
<dbReference type="EMBL" id="BSFK01000005">
    <property type="protein sequence ID" value="GLK75582.1"/>
    <property type="molecule type" value="Genomic_DNA"/>
</dbReference>
<proteinExistence type="predicted"/>
<reference evidence="2" key="2">
    <citation type="submission" date="2023-01" db="EMBL/GenBank/DDBJ databases">
        <authorList>
            <person name="Sun Q."/>
            <person name="Evtushenko L."/>
        </authorList>
    </citation>
    <scope>NUCLEOTIDE SEQUENCE</scope>
    <source>
        <strain evidence="2">VKM B-2555</strain>
    </source>
</reference>
<sequence>MGAYAMLEAFARISLALASFVTSLFVASDAPNFGIVNAFVAITLLAFGVAVLAFWSPVAEWTRSAWRNLSSRS</sequence>
<keyword evidence="1" id="KW-1133">Transmembrane helix</keyword>
<dbReference type="RefSeq" id="WP_309802592.1">
    <property type="nucleotide sequence ID" value="NZ_JAVDQC010000002.1"/>
</dbReference>
<evidence type="ECO:0000313" key="3">
    <source>
        <dbReference type="Proteomes" id="UP001143364"/>
    </source>
</evidence>
<feature type="transmembrane region" description="Helical" evidence="1">
    <location>
        <begin position="33"/>
        <end position="55"/>
    </location>
</feature>
<evidence type="ECO:0000256" key="1">
    <source>
        <dbReference type="SAM" id="Phobius"/>
    </source>
</evidence>
<feature type="transmembrane region" description="Helical" evidence="1">
    <location>
        <begin position="9"/>
        <end position="27"/>
    </location>
</feature>
<protein>
    <submittedName>
        <fullName evidence="2">Uncharacterized protein</fullName>
    </submittedName>
</protein>
<evidence type="ECO:0000313" key="2">
    <source>
        <dbReference type="EMBL" id="GLK75582.1"/>
    </source>
</evidence>
<comment type="caution">
    <text evidence="2">The sequence shown here is derived from an EMBL/GenBank/DDBJ whole genome shotgun (WGS) entry which is preliminary data.</text>
</comment>
<dbReference type="Proteomes" id="UP001143364">
    <property type="component" value="Unassembled WGS sequence"/>
</dbReference>
<keyword evidence="1" id="KW-0812">Transmembrane</keyword>
<dbReference type="AlphaFoldDB" id="A0A9W6N306"/>
<gene>
    <name evidence="2" type="ORF">GCM10008171_08360</name>
</gene>
<reference evidence="2" key="1">
    <citation type="journal article" date="2014" name="Int. J. Syst. Evol. Microbiol.">
        <title>Complete genome sequence of Corynebacterium casei LMG S-19264T (=DSM 44701T), isolated from a smear-ripened cheese.</title>
        <authorList>
            <consortium name="US DOE Joint Genome Institute (JGI-PGF)"/>
            <person name="Walter F."/>
            <person name="Albersmeier A."/>
            <person name="Kalinowski J."/>
            <person name="Ruckert C."/>
        </authorList>
    </citation>
    <scope>NUCLEOTIDE SEQUENCE</scope>
    <source>
        <strain evidence="2">VKM B-2555</strain>
    </source>
</reference>